<gene>
    <name evidence="2" type="ORF">SERN_2978</name>
</gene>
<name>A0A4Z1DY68_9MICO</name>
<dbReference type="Proteomes" id="UP000297318">
    <property type="component" value="Unassembled WGS sequence"/>
</dbReference>
<protein>
    <submittedName>
        <fullName evidence="2">Uncharacterized protein</fullName>
    </submittedName>
</protein>
<evidence type="ECO:0000313" key="2">
    <source>
        <dbReference type="EMBL" id="TGO03778.1"/>
    </source>
</evidence>
<sequence length="103" mass="10808">MQGANRSARSATVPGAPFGASEVTRHEEDRHSRAAIRPSRPVASRPRGTLEASASCARSIPPAPRRGRRRPGTPASVTSNCDEITCSIAGHPAKEPLCTTPTP</sequence>
<feature type="compositionally biased region" description="Basic and acidic residues" evidence="1">
    <location>
        <begin position="23"/>
        <end position="32"/>
    </location>
</feature>
<accession>A0A4Z1DY68</accession>
<reference evidence="2 3" key="1">
    <citation type="submission" date="2018-11" db="EMBL/GenBank/DDBJ databases">
        <title>Complete genome sequencing of the Actinobacteria Serinibacter sp. K3-2.</title>
        <authorList>
            <person name="Rakitin A.L."/>
            <person name="Beletsky A.V."/>
            <person name="Mardanov A.V."/>
            <person name="Ravin N.V."/>
            <person name="Gromova A.S."/>
            <person name="Filippova S.N."/>
            <person name="Gal'Chenko V.F."/>
        </authorList>
    </citation>
    <scope>NUCLEOTIDE SEQUENCE [LARGE SCALE GENOMIC DNA]</scope>
    <source>
        <strain evidence="2 3">K3-2</strain>
    </source>
</reference>
<feature type="compositionally biased region" description="Polar residues" evidence="1">
    <location>
        <begin position="1"/>
        <end position="10"/>
    </location>
</feature>
<proteinExistence type="predicted"/>
<dbReference type="EMBL" id="RHPJ01000006">
    <property type="protein sequence ID" value="TGO03778.1"/>
    <property type="molecule type" value="Genomic_DNA"/>
</dbReference>
<organism evidence="2 3">
    <name type="scientific">Serinibacter arcticus</name>
    <dbReference type="NCBI Taxonomy" id="1655435"/>
    <lineage>
        <taxon>Bacteria</taxon>
        <taxon>Bacillati</taxon>
        <taxon>Actinomycetota</taxon>
        <taxon>Actinomycetes</taxon>
        <taxon>Micrococcales</taxon>
        <taxon>Beutenbergiaceae</taxon>
        <taxon>Serinibacter</taxon>
    </lineage>
</organism>
<evidence type="ECO:0000313" key="3">
    <source>
        <dbReference type="Proteomes" id="UP000297318"/>
    </source>
</evidence>
<feature type="region of interest" description="Disordered" evidence="1">
    <location>
        <begin position="1"/>
        <end position="80"/>
    </location>
</feature>
<keyword evidence="3" id="KW-1185">Reference proteome</keyword>
<evidence type="ECO:0000256" key="1">
    <source>
        <dbReference type="SAM" id="MobiDB-lite"/>
    </source>
</evidence>
<comment type="caution">
    <text evidence="2">The sequence shown here is derived from an EMBL/GenBank/DDBJ whole genome shotgun (WGS) entry which is preliminary data.</text>
</comment>
<dbReference type="AlphaFoldDB" id="A0A4Z1DY68"/>